<dbReference type="AlphaFoldDB" id="A0A2P8DF64"/>
<proteinExistence type="predicted"/>
<dbReference type="Proteomes" id="UP000243528">
    <property type="component" value="Unassembled WGS sequence"/>
</dbReference>
<evidence type="ECO:0000256" key="1">
    <source>
        <dbReference type="SAM" id="MobiDB-lite"/>
    </source>
</evidence>
<comment type="caution">
    <text evidence="2">The sequence shown here is derived from an EMBL/GenBank/DDBJ whole genome shotgun (WGS) entry which is preliminary data.</text>
</comment>
<dbReference type="EMBL" id="PYGE01000028">
    <property type="protein sequence ID" value="PSK95837.1"/>
    <property type="molecule type" value="Genomic_DNA"/>
</dbReference>
<accession>A0A2P8DF64</accession>
<name>A0A2P8DF64_9ACTN</name>
<sequence>MHRYVVAVSQTEFLDLAAVAELADIGVDSARTYHTRAAANRRAGTPKPGDLPPPDLVIANRPAWKPATIEQWLTTRPGRGTGGGRPPGSGHSNPNGPA</sequence>
<reference evidence="2 3" key="1">
    <citation type="submission" date="2018-03" db="EMBL/GenBank/DDBJ databases">
        <title>Genomic Encyclopedia of Archaeal and Bacterial Type Strains, Phase II (KMG-II): from individual species to whole genera.</title>
        <authorList>
            <person name="Goeker M."/>
        </authorList>
    </citation>
    <scope>NUCLEOTIDE SEQUENCE [LARGE SCALE GENOMIC DNA]</scope>
    <source>
        <strain evidence="2 3">DSM 45211</strain>
    </source>
</reference>
<organism evidence="2 3">
    <name type="scientific">Haloactinopolyspora alba</name>
    <dbReference type="NCBI Taxonomy" id="648780"/>
    <lineage>
        <taxon>Bacteria</taxon>
        <taxon>Bacillati</taxon>
        <taxon>Actinomycetota</taxon>
        <taxon>Actinomycetes</taxon>
        <taxon>Jiangellales</taxon>
        <taxon>Jiangellaceae</taxon>
        <taxon>Haloactinopolyspora</taxon>
    </lineage>
</organism>
<evidence type="ECO:0000313" key="3">
    <source>
        <dbReference type="Proteomes" id="UP000243528"/>
    </source>
</evidence>
<gene>
    <name evidence="2" type="ORF">CLV30_12889</name>
</gene>
<evidence type="ECO:0000313" key="2">
    <source>
        <dbReference type="EMBL" id="PSK95837.1"/>
    </source>
</evidence>
<evidence type="ECO:0008006" key="4">
    <source>
        <dbReference type="Google" id="ProtNLM"/>
    </source>
</evidence>
<keyword evidence="3" id="KW-1185">Reference proteome</keyword>
<protein>
    <recommendedName>
        <fullName evidence="4">AlpA family transcriptional regulator</fullName>
    </recommendedName>
</protein>
<feature type="region of interest" description="Disordered" evidence="1">
    <location>
        <begin position="69"/>
        <end position="98"/>
    </location>
</feature>